<dbReference type="SUPFAM" id="SSF51735">
    <property type="entry name" value="NAD(P)-binding Rossmann-fold domains"/>
    <property type="match status" value="1"/>
</dbReference>
<gene>
    <name evidence="2" type="ORF">M3M39_01440</name>
</gene>
<proteinExistence type="predicted"/>
<organism evidence="2 3">
    <name type="scientific">Fructilactobacillus hinvesii</name>
    <dbReference type="NCBI Taxonomy" id="2940300"/>
    <lineage>
        <taxon>Bacteria</taxon>
        <taxon>Bacillati</taxon>
        <taxon>Bacillota</taxon>
        <taxon>Bacilli</taxon>
        <taxon>Lactobacillales</taxon>
        <taxon>Lactobacillaceae</taxon>
        <taxon>Fructilactobacillus</taxon>
    </lineage>
</organism>
<accession>A0ABY5BUQ7</accession>
<dbReference type="InterPro" id="IPR016040">
    <property type="entry name" value="NAD(P)-bd_dom"/>
</dbReference>
<dbReference type="RefSeq" id="WP_252797458.1">
    <property type="nucleotide sequence ID" value="NZ_CP097118.1"/>
</dbReference>
<dbReference type="Gene3D" id="3.40.50.720">
    <property type="entry name" value="NAD(P)-binding Rossmann-like Domain"/>
    <property type="match status" value="1"/>
</dbReference>
<dbReference type="Proteomes" id="UP001057025">
    <property type="component" value="Chromosome"/>
</dbReference>
<evidence type="ECO:0000259" key="1">
    <source>
        <dbReference type="Pfam" id="PF13460"/>
    </source>
</evidence>
<feature type="domain" description="NAD(P)-binding" evidence="1">
    <location>
        <begin position="23"/>
        <end position="170"/>
    </location>
</feature>
<reference evidence="2" key="1">
    <citation type="submission" date="2022-05" db="EMBL/GenBank/DDBJ databases">
        <authorList>
            <person name="Oliphant S.A."/>
            <person name="Watson-Haigh N.S."/>
            <person name="Sumby K.M."/>
            <person name="Gardner J.M."/>
            <person name="Jiranek V."/>
        </authorList>
    </citation>
    <scope>NUCLEOTIDE SEQUENCE</scope>
    <source>
        <strain evidence="2">KI11_C11</strain>
    </source>
</reference>
<evidence type="ECO:0000313" key="2">
    <source>
        <dbReference type="EMBL" id="USS88172.1"/>
    </source>
</evidence>
<sequence length="188" mass="20218">MTKAILVVGAGPLTTQVEQQFNQAQLNVITKQTQLTDPTLPAAVPDQLAAVVITAGPQDVDLVVDAIVTALQQQRVSVERWILVSAAGIDDEVEGQLEYPGVSDVAEYLREQRYAIKIIDETELSYTIIRPGTLVAQQQGVAQFFNEGQPVPAGVVSYETIANVIAAAVAGKYQNQSIAVIETERESV</sequence>
<evidence type="ECO:0000313" key="3">
    <source>
        <dbReference type="Proteomes" id="UP001057025"/>
    </source>
</evidence>
<dbReference type="EMBL" id="CP097118">
    <property type="protein sequence ID" value="USS88172.1"/>
    <property type="molecule type" value="Genomic_DNA"/>
</dbReference>
<protein>
    <submittedName>
        <fullName evidence="2">SDR family oxidoreductase</fullName>
    </submittedName>
</protein>
<name>A0ABY5BUQ7_9LACO</name>
<dbReference type="InterPro" id="IPR036291">
    <property type="entry name" value="NAD(P)-bd_dom_sf"/>
</dbReference>
<keyword evidence="3" id="KW-1185">Reference proteome</keyword>
<dbReference type="Pfam" id="PF13460">
    <property type="entry name" value="NAD_binding_10"/>
    <property type="match status" value="1"/>
</dbReference>